<feature type="non-terminal residue" evidence="2">
    <location>
        <position position="398"/>
    </location>
</feature>
<protein>
    <submittedName>
        <fullName evidence="2">Uncharacterized protein</fullName>
    </submittedName>
</protein>
<sequence>AWAFVRFGVEVPAAVARGIAEETVKRRPELYEEPGDAVLLSDAVCSEWGQHVPKALYDECDAIGREQYDMVRAFFEDWSNIPSMSCSVGEAERYQEKVTGFKIIQLGRRLSYEILRRFGILEENQELVLPLRRMRESWLLKELEGIDPTDATMQHKTTCTWKLSVGQGQEGEPEDGASVLASGSPMGAEVRFVSCVVEHPRASDAEFQVVNKAAERLLQAQAGSASPVSATLRFDVSEIPCLSCLGALRQFQKSFPAVKLCGSFNIRKVSDVCRDRSVDAHLAELPPPPRQPTDLPPPSPQDVLDNRGRGRAQGQQPNNNSSSWSPLGTKLRDLYYTIPVEPAAQAPPLWPPQPGALAFLSCEELELQADETDLDMFFASQARKKLEPNSGRSTQSFY</sequence>
<organism evidence="2 3">
    <name type="scientific">Polarella glacialis</name>
    <name type="common">Dinoflagellate</name>
    <dbReference type="NCBI Taxonomy" id="89957"/>
    <lineage>
        <taxon>Eukaryota</taxon>
        <taxon>Sar</taxon>
        <taxon>Alveolata</taxon>
        <taxon>Dinophyceae</taxon>
        <taxon>Suessiales</taxon>
        <taxon>Suessiaceae</taxon>
        <taxon>Polarella</taxon>
    </lineage>
</organism>
<feature type="compositionally biased region" description="Pro residues" evidence="1">
    <location>
        <begin position="285"/>
        <end position="300"/>
    </location>
</feature>
<gene>
    <name evidence="2" type="ORF">PGLA1383_LOCUS42336</name>
</gene>
<dbReference type="OrthoDB" id="5955355at2759"/>
<proteinExistence type="predicted"/>
<comment type="caution">
    <text evidence="2">The sequence shown here is derived from an EMBL/GenBank/DDBJ whole genome shotgun (WGS) entry which is preliminary data.</text>
</comment>
<keyword evidence="3" id="KW-1185">Reference proteome</keyword>
<evidence type="ECO:0000313" key="2">
    <source>
        <dbReference type="EMBL" id="CAE8625328.1"/>
    </source>
</evidence>
<dbReference type="Proteomes" id="UP000654075">
    <property type="component" value="Unassembled WGS sequence"/>
</dbReference>
<name>A0A813GDU6_POLGL</name>
<dbReference type="EMBL" id="CAJNNV010028642">
    <property type="protein sequence ID" value="CAE8625328.1"/>
    <property type="molecule type" value="Genomic_DNA"/>
</dbReference>
<reference evidence="2" key="1">
    <citation type="submission" date="2021-02" db="EMBL/GenBank/DDBJ databases">
        <authorList>
            <person name="Dougan E. K."/>
            <person name="Rhodes N."/>
            <person name="Thang M."/>
            <person name="Chan C."/>
        </authorList>
    </citation>
    <scope>NUCLEOTIDE SEQUENCE</scope>
</reference>
<feature type="region of interest" description="Disordered" evidence="1">
    <location>
        <begin position="282"/>
        <end position="326"/>
    </location>
</feature>
<dbReference type="AlphaFoldDB" id="A0A813GDU6"/>
<evidence type="ECO:0000256" key="1">
    <source>
        <dbReference type="SAM" id="MobiDB-lite"/>
    </source>
</evidence>
<evidence type="ECO:0000313" key="3">
    <source>
        <dbReference type="Proteomes" id="UP000654075"/>
    </source>
</evidence>
<accession>A0A813GDU6</accession>